<sequence>MLQSMVGFMLFAALTLVSGTSTYGKEIIEDVHEQFQMQKQQLPLSVMPSTTNPGDVVFVRSNRAQAVTLFSQTYRLQPSQGEYSRFIPIPFNAKPGIYQVTTTDKQRSVPLTISPKKFAVDVLTVSNQLNDMRQDTNRINADQKKINAARSNSAKVPYFKGAFTQPAVGTLTTPFGYQRVVNGVPANRHSAIDIANKPGTPIWASNHGKVVLADSLYLTGNTIIIDHGLNVFSIYAHMSKLDVKVGQEVKQGQVIGLMGTTGFSTGPHLHYGMLIGNTYVNPQPFFEASPFQWK</sequence>
<dbReference type="InterPro" id="IPR050570">
    <property type="entry name" value="Cell_wall_metabolism_enzyme"/>
</dbReference>
<dbReference type="SUPFAM" id="SSF51261">
    <property type="entry name" value="Duplicated hybrid motif"/>
    <property type="match status" value="1"/>
</dbReference>
<dbReference type="PANTHER" id="PTHR21666">
    <property type="entry name" value="PEPTIDASE-RELATED"/>
    <property type="match status" value="1"/>
</dbReference>
<gene>
    <name evidence="2" type="ORF">SAMN05518846_12411</name>
</gene>
<dbReference type="InterPro" id="IPR011055">
    <property type="entry name" value="Dup_hybrid_motif"/>
</dbReference>
<dbReference type="Gene3D" id="2.60.40.1590">
    <property type="entry name" value="Peptidoglycan hydrolase domains"/>
    <property type="match status" value="1"/>
</dbReference>
<keyword evidence="3" id="KW-1185">Reference proteome</keyword>
<dbReference type="CDD" id="cd12797">
    <property type="entry name" value="M23_peptidase"/>
    <property type="match status" value="1"/>
</dbReference>
<proteinExistence type="predicted"/>
<dbReference type="PANTHER" id="PTHR21666:SF287">
    <property type="entry name" value="CYTOPLASMIC MEMBRANE PROTEIN"/>
    <property type="match status" value="1"/>
</dbReference>
<dbReference type="GO" id="GO:0004222">
    <property type="term" value="F:metalloendopeptidase activity"/>
    <property type="evidence" value="ECO:0007669"/>
    <property type="project" value="TreeGrafter"/>
</dbReference>
<evidence type="ECO:0000313" key="3">
    <source>
        <dbReference type="Proteomes" id="UP000198915"/>
    </source>
</evidence>
<evidence type="ECO:0000313" key="2">
    <source>
        <dbReference type="EMBL" id="SFK91938.1"/>
    </source>
</evidence>
<evidence type="ECO:0000259" key="1">
    <source>
        <dbReference type="Pfam" id="PF01551"/>
    </source>
</evidence>
<accession>A0A1I4DE56</accession>
<dbReference type="AlphaFoldDB" id="A0A1I4DE56"/>
<reference evidence="3" key="1">
    <citation type="submission" date="2016-10" db="EMBL/GenBank/DDBJ databases">
        <authorList>
            <person name="Varghese N."/>
            <person name="Submissions S."/>
        </authorList>
    </citation>
    <scope>NUCLEOTIDE SEQUENCE [LARGE SCALE GENOMIC DNA]</scope>
    <source>
        <strain evidence="3">OK042</strain>
    </source>
</reference>
<name>A0A1I4DE56_9BACL</name>
<dbReference type="EMBL" id="FORT01000024">
    <property type="protein sequence ID" value="SFK91938.1"/>
    <property type="molecule type" value="Genomic_DNA"/>
</dbReference>
<dbReference type="STRING" id="1884381.SAMN05518846_12411"/>
<keyword evidence="2" id="KW-0378">Hydrolase</keyword>
<dbReference type="InterPro" id="IPR016047">
    <property type="entry name" value="M23ase_b-sheet_dom"/>
</dbReference>
<dbReference type="Gene3D" id="2.70.70.10">
    <property type="entry name" value="Glucose Permease (Domain IIA)"/>
    <property type="match status" value="1"/>
</dbReference>
<dbReference type="Pfam" id="PF01551">
    <property type="entry name" value="Peptidase_M23"/>
    <property type="match status" value="1"/>
</dbReference>
<feature type="domain" description="M23ase beta-sheet core" evidence="1">
    <location>
        <begin position="188"/>
        <end position="282"/>
    </location>
</feature>
<dbReference type="RefSeq" id="WP_092276505.1">
    <property type="nucleotide sequence ID" value="NZ_BJOE01000002.1"/>
</dbReference>
<dbReference type="Proteomes" id="UP000198915">
    <property type="component" value="Unassembled WGS sequence"/>
</dbReference>
<organism evidence="2 3">
    <name type="scientific">Brevibacillus centrosporus</name>
    <dbReference type="NCBI Taxonomy" id="54910"/>
    <lineage>
        <taxon>Bacteria</taxon>
        <taxon>Bacillati</taxon>
        <taxon>Bacillota</taxon>
        <taxon>Bacilli</taxon>
        <taxon>Bacillales</taxon>
        <taxon>Paenibacillaceae</taxon>
        <taxon>Brevibacillus</taxon>
    </lineage>
</organism>
<protein>
    <submittedName>
        <fullName evidence="2">Murein DD-endopeptidase MepM and murein hydrolase activator NlpD, contain LysM domain</fullName>
    </submittedName>
</protein>